<evidence type="ECO:0000256" key="5">
    <source>
        <dbReference type="ARBA" id="ARBA00022989"/>
    </source>
</evidence>
<keyword evidence="4 7" id="KW-0812">Transmembrane</keyword>
<dbReference type="PROSITE" id="PS50928">
    <property type="entry name" value="ABC_TM1"/>
    <property type="match status" value="1"/>
</dbReference>
<evidence type="ECO:0000256" key="1">
    <source>
        <dbReference type="ARBA" id="ARBA00004651"/>
    </source>
</evidence>
<dbReference type="PANTHER" id="PTHR30151">
    <property type="entry name" value="ALKANE SULFONATE ABC TRANSPORTER-RELATED, MEMBRANE SUBUNIT"/>
    <property type="match status" value="1"/>
</dbReference>
<name>A0ABT1A2S3_9PSEU</name>
<proteinExistence type="inferred from homology"/>
<organism evidence="9 10">
    <name type="scientific">Pseudonocardia humida</name>
    <dbReference type="NCBI Taxonomy" id="2800819"/>
    <lineage>
        <taxon>Bacteria</taxon>
        <taxon>Bacillati</taxon>
        <taxon>Actinomycetota</taxon>
        <taxon>Actinomycetes</taxon>
        <taxon>Pseudonocardiales</taxon>
        <taxon>Pseudonocardiaceae</taxon>
        <taxon>Pseudonocardia</taxon>
    </lineage>
</organism>
<feature type="transmembrane region" description="Helical" evidence="7">
    <location>
        <begin position="59"/>
        <end position="80"/>
    </location>
</feature>
<evidence type="ECO:0000313" key="9">
    <source>
        <dbReference type="EMBL" id="MCO1657293.1"/>
    </source>
</evidence>
<protein>
    <submittedName>
        <fullName evidence="9">ABC transporter permease</fullName>
    </submittedName>
</protein>
<evidence type="ECO:0000256" key="2">
    <source>
        <dbReference type="ARBA" id="ARBA00022448"/>
    </source>
</evidence>
<feature type="transmembrane region" description="Helical" evidence="7">
    <location>
        <begin position="218"/>
        <end position="237"/>
    </location>
</feature>
<dbReference type="PANTHER" id="PTHR30151:SF0">
    <property type="entry name" value="ABC TRANSPORTER PERMEASE PROTEIN MJ0413-RELATED"/>
    <property type="match status" value="1"/>
</dbReference>
<evidence type="ECO:0000256" key="4">
    <source>
        <dbReference type="ARBA" id="ARBA00022692"/>
    </source>
</evidence>
<feature type="transmembrane region" description="Helical" evidence="7">
    <location>
        <begin position="92"/>
        <end position="115"/>
    </location>
</feature>
<dbReference type="EMBL" id="JAGSOV010000040">
    <property type="protein sequence ID" value="MCO1657293.1"/>
    <property type="molecule type" value="Genomic_DNA"/>
</dbReference>
<reference evidence="9" key="1">
    <citation type="submission" date="2021-04" db="EMBL/GenBank/DDBJ databases">
        <title>Pseudonocardia sp. nov., isolated from sandy soil of mangrove forest.</title>
        <authorList>
            <person name="Zan Z."/>
            <person name="Huang R."/>
            <person name="Liu W."/>
        </authorList>
    </citation>
    <scope>NUCLEOTIDE SEQUENCE</scope>
    <source>
        <strain evidence="9">S2-4</strain>
    </source>
</reference>
<keyword evidence="5 7" id="KW-1133">Transmembrane helix</keyword>
<comment type="subcellular location">
    <subcellularLocation>
        <location evidence="1 7">Cell membrane</location>
        <topology evidence="1 7">Multi-pass membrane protein</topology>
    </subcellularLocation>
</comment>
<dbReference type="Pfam" id="PF00528">
    <property type="entry name" value="BPD_transp_1"/>
    <property type="match status" value="1"/>
</dbReference>
<evidence type="ECO:0000313" key="10">
    <source>
        <dbReference type="Proteomes" id="UP001165283"/>
    </source>
</evidence>
<dbReference type="Gene3D" id="1.10.3720.10">
    <property type="entry name" value="MetI-like"/>
    <property type="match status" value="1"/>
</dbReference>
<dbReference type="Proteomes" id="UP001165283">
    <property type="component" value="Unassembled WGS sequence"/>
</dbReference>
<keyword evidence="3" id="KW-1003">Cell membrane</keyword>
<sequence length="255" mass="26898">MRRVVRGVIGFAGFLLVWELFSRSGVVREEFLPPPTTVFARLAVLLTEPPFVADVVATVLAWLIAVVIASAIAVPLGLLLGSVPSVAAASRALVEFLRPIPSVALIPLVIVLLGVGPETKITLAVYASLWPLLFNTIYAMSEIDPVQVDTARAFGLSRSRILWTVQLPHAAPFVMTGVRISASIALILVISTELLAGGSGGLGQVIFDAGAGGGRMDIVLSATLVAGVIGFLGNAALEKVQRRWLGWDDQIDAGR</sequence>
<evidence type="ECO:0000256" key="6">
    <source>
        <dbReference type="ARBA" id="ARBA00023136"/>
    </source>
</evidence>
<evidence type="ECO:0000256" key="7">
    <source>
        <dbReference type="RuleBase" id="RU363032"/>
    </source>
</evidence>
<dbReference type="RefSeq" id="WP_252440867.1">
    <property type="nucleotide sequence ID" value="NZ_JAGSOV010000040.1"/>
</dbReference>
<keyword evidence="2 7" id="KW-0813">Transport</keyword>
<evidence type="ECO:0000259" key="8">
    <source>
        <dbReference type="PROSITE" id="PS50928"/>
    </source>
</evidence>
<comment type="caution">
    <text evidence="9">The sequence shown here is derived from an EMBL/GenBank/DDBJ whole genome shotgun (WGS) entry which is preliminary data.</text>
</comment>
<feature type="domain" description="ABC transmembrane type-1" evidence="8">
    <location>
        <begin position="55"/>
        <end position="237"/>
    </location>
</feature>
<dbReference type="InterPro" id="IPR000515">
    <property type="entry name" value="MetI-like"/>
</dbReference>
<evidence type="ECO:0000256" key="3">
    <source>
        <dbReference type="ARBA" id="ARBA00022475"/>
    </source>
</evidence>
<feature type="transmembrane region" description="Helical" evidence="7">
    <location>
        <begin position="121"/>
        <end position="140"/>
    </location>
</feature>
<accession>A0ABT1A2S3</accession>
<comment type="similarity">
    <text evidence="7">Belongs to the binding-protein-dependent transport system permease family.</text>
</comment>
<dbReference type="InterPro" id="IPR035906">
    <property type="entry name" value="MetI-like_sf"/>
</dbReference>
<keyword evidence="10" id="KW-1185">Reference proteome</keyword>
<dbReference type="SUPFAM" id="SSF161098">
    <property type="entry name" value="MetI-like"/>
    <property type="match status" value="1"/>
</dbReference>
<keyword evidence="6 7" id="KW-0472">Membrane</keyword>
<gene>
    <name evidence="9" type="ORF">KDL28_19735</name>
</gene>
<dbReference type="CDD" id="cd06261">
    <property type="entry name" value="TM_PBP2"/>
    <property type="match status" value="1"/>
</dbReference>